<gene>
    <name evidence="1" type="ORF">Golax_022054</name>
</gene>
<sequence>MTYISEQLNQLFCIILGSFWNCEFKLFCYGPYLVNEGFVATEISKFCKPFLSRGFSKLACESDEFGGLILIRLMSIGRILI</sequence>
<dbReference type="PANTHER" id="PTHR15319:SF1">
    <property type="entry name" value="TATA BOX-BINDING PROTEIN-ASSOCIATED FACTOR RNA POLYMERASE I SUBUNIT C"/>
    <property type="match status" value="1"/>
</dbReference>
<dbReference type="AlphaFoldDB" id="A0A7J9AN00"/>
<dbReference type="InterPro" id="IPR038801">
    <property type="entry name" value="TAF1C"/>
</dbReference>
<proteinExistence type="predicted"/>
<keyword evidence="2" id="KW-1185">Reference proteome</keyword>
<organism evidence="1 2">
    <name type="scientific">Gossypium laxum</name>
    <dbReference type="NCBI Taxonomy" id="34288"/>
    <lineage>
        <taxon>Eukaryota</taxon>
        <taxon>Viridiplantae</taxon>
        <taxon>Streptophyta</taxon>
        <taxon>Embryophyta</taxon>
        <taxon>Tracheophyta</taxon>
        <taxon>Spermatophyta</taxon>
        <taxon>Magnoliopsida</taxon>
        <taxon>eudicotyledons</taxon>
        <taxon>Gunneridae</taxon>
        <taxon>Pentapetalae</taxon>
        <taxon>rosids</taxon>
        <taxon>malvids</taxon>
        <taxon>Malvales</taxon>
        <taxon>Malvaceae</taxon>
        <taxon>Malvoideae</taxon>
        <taxon>Gossypium</taxon>
    </lineage>
</organism>
<protein>
    <submittedName>
        <fullName evidence="1">Uncharacterized protein</fullName>
    </submittedName>
</protein>
<dbReference type="EMBL" id="JABEZV010000011">
    <property type="protein sequence ID" value="MBA0725466.1"/>
    <property type="molecule type" value="Genomic_DNA"/>
</dbReference>
<dbReference type="PANTHER" id="PTHR15319">
    <property type="entry name" value="TATA BOX-BINDING PROTEIN ASSOCIATED FACTOR RNA POLYMERASE I SUBUNIT C"/>
    <property type="match status" value="1"/>
</dbReference>
<reference evidence="1 2" key="1">
    <citation type="journal article" date="2019" name="Genome Biol. Evol.">
        <title>Insights into the evolution of the New World diploid cottons (Gossypium, subgenus Houzingenia) based on genome sequencing.</title>
        <authorList>
            <person name="Grover C.E."/>
            <person name="Arick M.A. 2nd"/>
            <person name="Thrash A."/>
            <person name="Conover J.L."/>
            <person name="Sanders W.S."/>
            <person name="Peterson D.G."/>
            <person name="Frelichowski J.E."/>
            <person name="Scheffler J.A."/>
            <person name="Scheffler B.E."/>
            <person name="Wendel J.F."/>
        </authorList>
    </citation>
    <scope>NUCLEOTIDE SEQUENCE [LARGE SCALE GENOMIC DNA]</scope>
    <source>
        <strain evidence="1">4</strain>
        <tissue evidence="1">Leaf</tissue>
    </source>
</reference>
<comment type="caution">
    <text evidence="1">The sequence shown here is derived from an EMBL/GenBank/DDBJ whole genome shotgun (WGS) entry which is preliminary data.</text>
</comment>
<evidence type="ECO:0000313" key="2">
    <source>
        <dbReference type="Proteomes" id="UP000593574"/>
    </source>
</evidence>
<dbReference type="Proteomes" id="UP000593574">
    <property type="component" value="Unassembled WGS sequence"/>
</dbReference>
<dbReference type="GO" id="GO:0001650">
    <property type="term" value="C:fibrillar center"/>
    <property type="evidence" value="ECO:0007669"/>
    <property type="project" value="TreeGrafter"/>
</dbReference>
<dbReference type="GO" id="GO:0001164">
    <property type="term" value="F:RNA polymerase I core promoter sequence-specific DNA binding"/>
    <property type="evidence" value="ECO:0007669"/>
    <property type="project" value="TreeGrafter"/>
</dbReference>
<evidence type="ECO:0000313" key="1">
    <source>
        <dbReference type="EMBL" id="MBA0725466.1"/>
    </source>
</evidence>
<accession>A0A7J9AN00</accession>
<name>A0A7J9AN00_9ROSI</name>